<accession>A0A501QC91</accession>
<dbReference type="InterPro" id="IPR012433">
    <property type="entry name" value="Imm11"/>
</dbReference>
<dbReference type="RefSeq" id="WP_140000598.1">
    <property type="nucleotide sequence ID" value="NZ_VFJE01000053.1"/>
</dbReference>
<feature type="domain" description="Immunity MXAN-0049 protein" evidence="1">
    <location>
        <begin position="48"/>
        <end position="164"/>
    </location>
</feature>
<dbReference type="AlphaFoldDB" id="A0A501QC91"/>
<organism evidence="2 3">
    <name type="scientific">Flavobacterium microcysteis</name>
    <dbReference type="NCBI Taxonomy" id="2596891"/>
    <lineage>
        <taxon>Bacteria</taxon>
        <taxon>Pseudomonadati</taxon>
        <taxon>Bacteroidota</taxon>
        <taxon>Flavobacteriia</taxon>
        <taxon>Flavobacteriales</taxon>
        <taxon>Flavobacteriaceae</taxon>
        <taxon>Flavobacterium</taxon>
    </lineage>
</organism>
<evidence type="ECO:0000313" key="3">
    <source>
        <dbReference type="Proteomes" id="UP000319175"/>
    </source>
</evidence>
<comment type="caution">
    <text evidence="2">The sequence shown here is derived from an EMBL/GenBank/DDBJ whole genome shotgun (WGS) entry which is preliminary data.</text>
</comment>
<dbReference type="Pfam" id="PF07791">
    <property type="entry name" value="Imm11"/>
    <property type="match status" value="1"/>
</dbReference>
<keyword evidence="3" id="KW-1185">Reference proteome</keyword>
<sequence>MPYYILEHDIDPGDKYVSWEADGNLERAMEGKPFPKTYYQGEFDTDFISGHYGISAKAKDFFLSLNIPHLEFIPVTVYHTKWEESMEIYLMKINKEIDCVDYEQSDLFMLSDKKIRRVRKLVVKKDSINEDIFTIHNLLHSVTVSEVLKNKITEYGLKGFRFVPTDKYPMY</sequence>
<evidence type="ECO:0000259" key="1">
    <source>
        <dbReference type="Pfam" id="PF07791"/>
    </source>
</evidence>
<evidence type="ECO:0000313" key="2">
    <source>
        <dbReference type="EMBL" id="TPD69992.1"/>
    </source>
</evidence>
<proteinExistence type="predicted"/>
<dbReference type="Proteomes" id="UP000319175">
    <property type="component" value="Unassembled WGS sequence"/>
</dbReference>
<dbReference type="EMBL" id="VFJE01000053">
    <property type="protein sequence ID" value="TPD69992.1"/>
    <property type="molecule type" value="Genomic_DNA"/>
</dbReference>
<gene>
    <name evidence="2" type="ORF">FJA49_08810</name>
</gene>
<reference evidence="2 3" key="1">
    <citation type="submission" date="2019-06" db="EMBL/GenBank/DDBJ databases">
        <title>Flavobacterium sp. MaA-Y11 from geoumgang.</title>
        <authorList>
            <person name="Jeong S."/>
        </authorList>
    </citation>
    <scope>NUCLEOTIDE SEQUENCE [LARGE SCALE GENOMIC DNA]</scope>
    <source>
        <strain evidence="2 3">MaA-Y11</strain>
    </source>
</reference>
<dbReference type="OrthoDB" id="1273558at2"/>
<name>A0A501QC91_9FLAO</name>
<protein>
    <recommendedName>
        <fullName evidence="1">Immunity MXAN-0049 protein domain-containing protein</fullName>
    </recommendedName>
</protein>